<dbReference type="HOGENOM" id="CLU_1412493_0_0_6"/>
<feature type="signal peptide" evidence="1">
    <location>
        <begin position="1"/>
        <end position="20"/>
    </location>
</feature>
<accession>V2TRX8</accession>
<dbReference type="EMBL" id="AYER01000006">
    <property type="protein sequence ID" value="ESK38825.1"/>
    <property type="molecule type" value="Genomic_DNA"/>
</dbReference>
<protein>
    <recommendedName>
        <fullName evidence="4">Lipoprotein</fullName>
    </recommendedName>
</protein>
<keyword evidence="1" id="KW-0732">Signal</keyword>
<comment type="caution">
    <text evidence="2">The sequence shown here is derived from an EMBL/GenBank/DDBJ whole genome shotgun (WGS) entry which is preliminary data.</text>
</comment>
<reference evidence="2 3" key="1">
    <citation type="submission" date="2013-10" db="EMBL/GenBank/DDBJ databases">
        <title>The Genome Sequence of Acinetobacter nectaris CIP 110549.</title>
        <authorList>
            <consortium name="The Broad Institute Genomics Platform"/>
            <consortium name="The Broad Institute Genome Sequencing Center for Infectious Disease"/>
            <person name="Cerqueira G."/>
            <person name="Feldgarden M."/>
            <person name="Courvalin P."/>
            <person name="Grillot-Courvalin C."/>
            <person name="Clermont D."/>
            <person name="Rocha E."/>
            <person name="Yoon E.-J."/>
            <person name="Nemec A."/>
            <person name="Young S.K."/>
            <person name="Zeng Q."/>
            <person name="Gargeya S."/>
            <person name="Fitzgerald M."/>
            <person name="Abouelleil A."/>
            <person name="Alvarado L."/>
            <person name="Berlin A.M."/>
            <person name="Chapman S.B."/>
            <person name="Gainer-Dewar J."/>
            <person name="Goldberg J."/>
            <person name="Gnerre S."/>
            <person name="Griggs A."/>
            <person name="Gujja S."/>
            <person name="Hansen M."/>
            <person name="Howarth C."/>
            <person name="Imamovic A."/>
            <person name="Ireland A."/>
            <person name="Larimer J."/>
            <person name="McCowan C."/>
            <person name="Murphy C."/>
            <person name="Pearson M."/>
            <person name="Poon T.W."/>
            <person name="Priest M."/>
            <person name="Roberts A."/>
            <person name="Saif S."/>
            <person name="Shea T."/>
            <person name="Sykes S."/>
            <person name="Wortman J."/>
            <person name="Nusbaum C."/>
            <person name="Birren B."/>
        </authorList>
    </citation>
    <scope>NUCLEOTIDE SEQUENCE [LARGE SCALE GENOMIC DNA]</scope>
    <source>
        <strain evidence="2 3">CIP 110549</strain>
    </source>
</reference>
<evidence type="ECO:0000256" key="1">
    <source>
        <dbReference type="SAM" id="SignalP"/>
    </source>
</evidence>
<feature type="chain" id="PRO_5004709896" description="Lipoprotein" evidence="1">
    <location>
        <begin position="21"/>
        <end position="192"/>
    </location>
</feature>
<dbReference type="RefSeq" id="WP_023273264.1">
    <property type="nucleotide sequence ID" value="NZ_KI530723.1"/>
</dbReference>
<dbReference type="AlphaFoldDB" id="V2TRX8"/>
<gene>
    <name evidence="2" type="ORF">P256_01644</name>
</gene>
<dbReference type="Proteomes" id="UP000023785">
    <property type="component" value="Unassembled WGS sequence"/>
</dbReference>
<evidence type="ECO:0000313" key="3">
    <source>
        <dbReference type="Proteomes" id="UP000023785"/>
    </source>
</evidence>
<name>V2TRX8_9GAMM</name>
<evidence type="ECO:0000313" key="2">
    <source>
        <dbReference type="EMBL" id="ESK38825.1"/>
    </source>
</evidence>
<proteinExistence type="predicted"/>
<dbReference type="PROSITE" id="PS51257">
    <property type="entry name" value="PROKAR_LIPOPROTEIN"/>
    <property type="match status" value="1"/>
</dbReference>
<dbReference type="PATRIC" id="fig|1392540.3.peg.1593"/>
<keyword evidence="3" id="KW-1185">Reference proteome</keyword>
<evidence type="ECO:0008006" key="4">
    <source>
        <dbReference type="Google" id="ProtNLM"/>
    </source>
</evidence>
<organism evidence="2 3">
    <name type="scientific">Acinetobacter nectaris CIP 110549</name>
    <dbReference type="NCBI Taxonomy" id="1392540"/>
    <lineage>
        <taxon>Bacteria</taxon>
        <taxon>Pseudomonadati</taxon>
        <taxon>Pseudomonadota</taxon>
        <taxon>Gammaproteobacteria</taxon>
        <taxon>Moraxellales</taxon>
        <taxon>Moraxellaceae</taxon>
        <taxon>Acinetobacter</taxon>
    </lineage>
</organism>
<sequence>MKKKYVIGIMLCFFTIVGTACSTSVQNSKNEVSSNTKSKYDDSQKTFGITAESFRQQINERMSKTTNERLAPFQVFDIQKNKFKVDDISQRNIILEGTVAPNGELSSITYKSRMVDDESLIKTMALVDLTAKVLPPNMDEKKKGDLLEDVIEASVASPKSFAQKTVNNSVIYTVESLPDGQFIVTYTPATMS</sequence>